<dbReference type="GeneID" id="25905885"/>
<sequence>MTVVVEHSIPQVSTGTINREVVMVCNKTGRVLRSGWQEFMLLSERDFVRTTAMQDERINRDAKLEKFSTRDYGTATEAEDVAVLIESGRRFPQVMMISLMMALKPCLLVSATSAPERLFRLDSSTTETTLQMRNIGDMLNMAEIHRQAYWVYSISTATLILIDAETFDEF</sequence>
<keyword evidence="2" id="KW-1185">Reference proteome</keyword>
<dbReference type="RefSeq" id="XP_014156244.1">
    <property type="nucleotide sequence ID" value="XM_014300769.1"/>
</dbReference>
<dbReference type="AlphaFoldDB" id="A0A0L0FZR0"/>
<evidence type="ECO:0000313" key="2">
    <source>
        <dbReference type="Proteomes" id="UP000054560"/>
    </source>
</evidence>
<name>A0A0L0FZR0_9EUKA</name>
<gene>
    <name evidence="1" type="ORF">SARC_05381</name>
</gene>
<protein>
    <submittedName>
        <fullName evidence="1">Uncharacterized protein</fullName>
    </submittedName>
</protein>
<proteinExistence type="predicted"/>
<reference evidence="1 2" key="1">
    <citation type="submission" date="2011-02" db="EMBL/GenBank/DDBJ databases">
        <title>The Genome Sequence of Sphaeroforma arctica JP610.</title>
        <authorList>
            <consortium name="The Broad Institute Genome Sequencing Platform"/>
            <person name="Russ C."/>
            <person name="Cuomo C."/>
            <person name="Young S.K."/>
            <person name="Zeng Q."/>
            <person name="Gargeya S."/>
            <person name="Alvarado L."/>
            <person name="Berlin A."/>
            <person name="Chapman S.B."/>
            <person name="Chen Z."/>
            <person name="Freedman E."/>
            <person name="Gellesch M."/>
            <person name="Goldberg J."/>
            <person name="Griggs A."/>
            <person name="Gujja S."/>
            <person name="Heilman E."/>
            <person name="Heiman D."/>
            <person name="Howarth C."/>
            <person name="Mehta T."/>
            <person name="Neiman D."/>
            <person name="Pearson M."/>
            <person name="Roberts A."/>
            <person name="Saif S."/>
            <person name="Shea T."/>
            <person name="Shenoy N."/>
            <person name="Sisk P."/>
            <person name="Stolte C."/>
            <person name="Sykes S."/>
            <person name="White J."/>
            <person name="Yandava C."/>
            <person name="Burger G."/>
            <person name="Gray M.W."/>
            <person name="Holland P.W.H."/>
            <person name="King N."/>
            <person name="Lang F.B.F."/>
            <person name="Roger A.J."/>
            <person name="Ruiz-Trillo I."/>
            <person name="Haas B."/>
            <person name="Nusbaum C."/>
            <person name="Birren B."/>
        </authorList>
    </citation>
    <scope>NUCLEOTIDE SEQUENCE [LARGE SCALE GENOMIC DNA]</scope>
    <source>
        <strain evidence="1 2">JP610</strain>
    </source>
</reference>
<organism evidence="1 2">
    <name type="scientific">Sphaeroforma arctica JP610</name>
    <dbReference type="NCBI Taxonomy" id="667725"/>
    <lineage>
        <taxon>Eukaryota</taxon>
        <taxon>Ichthyosporea</taxon>
        <taxon>Ichthyophonida</taxon>
        <taxon>Sphaeroforma</taxon>
    </lineage>
</organism>
<dbReference type="Proteomes" id="UP000054560">
    <property type="component" value="Unassembled WGS sequence"/>
</dbReference>
<evidence type="ECO:0000313" key="1">
    <source>
        <dbReference type="EMBL" id="KNC82342.1"/>
    </source>
</evidence>
<accession>A0A0L0FZR0</accession>
<dbReference type="EMBL" id="KQ241936">
    <property type="protein sequence ID" value="KNC82342.1"/>
    <property type="molecule type" value="Genomic_DNA"/>
</dbReference>